<accession>A0A2P2JCV1</accession>
<dbReference type="PANTHER" id="PTHR47555:SF2">
    <property type="entry name" value="N-ACETYLGLUCOSAMINYL TRANSFERASE COMPONENT FAMILY PROTEIN _ GPI1 FAMILY PROTEIN"/>
    <property type="match status" value="1"/>
</dbReference>
<dbReference type="EMBL" id="GGEC01010809">
    <property type="protein sequence ID" value="MBW91292.1"/>
    <property type="molecule type" value="Transcribed_RNA"/>
</dbReference>
<name>A0A2P2JCV1_RHIMU</name>
<dbReference type="AlphaFoldDB" id="A0A2P2JCV1"/>
<evidence type="ECO:0000313" key="1">
    <source>
        <dbReference type="EMBL" id="MBW91292.1"/>
    </source>
</evidence>
<organism evidence="1">
    <name type="scientific">Rhizophora mucronata</name>
    <name type="common">Asiatic mangrove</name>
    <dbReference type="NCBI Taxonomy" id="61149"/>
    <lineage>
        <taxon>Eukaryota</taxon>
        <taxon>Viridiplantae</taxon>
        <taxon>Streptophyta</taxon>
        <taxon>Embryophyta</taxon>
        <taxon>Tracheophyta</taxon>
        <taxon>Spermatophyta</taxon>
        <taxon>Magnoliopsida</taxon>
        <taxon>eudicotyledons</taxon>
        <taxon>Gunneridae</taxon>
        <taxon>Pentapetalae</taxon>
        <taxon>rosids</taxon>
        <taxon>fabids</taxon>
        <taxon>Malpighiales</taxon>
        <taxon>Rhizophoraceae</taxon>
        <taxon>Rhizophora</taxon>
    </lineage>
</organism>
<reference evidence="1" key="1">
    <citation type="submission" date="2018-02" db="EMBL/GenBank/DDBJ databases">
        <title>Rhizophora mucronata_Transcriptome.</title>
        <authorList>
            <person name="Meera S.P."/>
            <person name="Sreeshan A."/>
            <person name="Augustine A."/>
        </authorList>
    </citation>
    <scope>NUCLEOTIDE SEQUENCE</scope>
    <source>
        <tissue evidence="1">Leaf</tissue>
    </source>
</reference>
<sequence>MKRKCRIWWPKELAMNEPPITSNSFLFGWFSSCSSASIDVIVAFMHDDISLVDGKSGVQDILRDTNGSMSMYLREKSSFCLLGQYCSYLSNDDKVCKFGMVNDNRIKAPSHGIASETKGQETFRENHGGRCCECSQLDGLVKQWWQASVGVSHWIQLAYFSCGQNERDIYCIPRLHHIHWGRQLISQCDVHVCNSL</sequence>
<dbReference type="PANTHER" id="PTHR47555">
    <property type="entry name" value="N-ACETYLGLUCOSAMINYL TRANSFERASE COMPONENT FAMILY PROTEIN / GPI1 FAMILY PROTEIN"/>
    <property type="match status" value="1"/>
</dbReference>
<protein>
    <submittedName>
        <fullName evidence="1">Uncharacterized protein MANES_09G010000</fullName>
    </submittedName>
</protein>
<dbReference type="PROSITE" id="PS51257">
    <property type="entry name" value="PROKAR_LIPOPROTEIN"/>
    <property type="match status" value="1"/>
</dbReference>
<proteinExistence type="predicted"/>